<accession>A0A9D4K4Z3</accession>
<organism evidence="1 2">
    <name type="scientific">Dreissena polymorpha</name>
    <name type="common">Zebra mussel</name>
    <name type="synonym">Mytilus polymorpha</name>
    <dbReference type="NCBI Taxonomy" id="45954"/>
    <lineage>
        <taxon>Eukaryota</taxon>
        <taxon>Metazoa</taxon>
        <taxon>Spiralia</taxon>
        <taxon>Lophotrochozoa</taxon>
        <taxon>Mollusca</taxon>
        <taxon>Bivalvia</taxon>
        <taxon>Autobranchia</taxon>
        <taxon>Heteroconchia</taxon>
        <taxon>Euheterodonta</taxon>
        <taxon>Imparidentia</taxon>
        <taxon>Neoheterodontei</taxon>
        <taxon>Myida</taxon>
        <taxon>Dreissenoidea</taxon>
        <taxon>Dreissenidae</taxon>
        <taxon>Dreissena</taxon>
    </lineage>
</organism>
<protein>
    <submittedName>
        <fullName evidence="1">Uncharacterized protein</fullName>
    </submittedName>
</protein>
<sequence>MSLRSSLLSIDKNCAVVASDEFLDDLHLPCGEDESSYNMPKSIMCLAMKGFLTSMKFYKSLRWCCMCFSIMMTLQVNVCSTVLHQALNLACLSASSSSALL</sequence>
<keyword evidence="2" id="KW-1185">Reference proteome</keyword>
<dbReference type="EMBL" id="JAIWYP010000004">
    <property type="protein sequence ID" value="KAH3833138.1"/>
    <property type="molecule type" value="Genomic_DNA"/>
</dbReference>
<proteinExistence type="predicted"/>
<evidence type="ECO:0000313" key="1">
    <source>
        <dbReference type="EMBL" id="KAH3833138.1"/>
    </source>
</evidence>
<dbReference type="Proteomes" id="UP000828390">
    <property type="component" value="Unassembled WGS sequence"/>
</dbReference>
<reference evidence="1" key="2">
    <citation type="submission" date="2020-11" db="EMBL/GenBank/DDBJ databases">
        <authorList>
            <person name="McCartney M.A."/>
            <person name="Auch B."/>
            <person name="Kono T."/>
            <person name="Mallez S."/>
            <person name="Becker A."/>
            <person name="Gohl D.M."/>
            <person name="Silverstein K.A.T."/>
            <person name="Koren S."/>
            <person name="Bechman K.B."/>
            <person name="Herman A."/>
            <person name="Abrahante J.E."/>
            <person name="Garbe J."/>
        </authorList>
    </citation>
    <scope>NUCLEOTIDE SEQUENCE</scope>
    <source>
        <strain evidence="1">Duluth1</strain>
        <tissue evidence="1">Whole animal</tissue>
    </source>
</reference>
<dbReference type="AlphaFoldDB" id="A0A9D4K4Z3"/>
<evidence type="ECO:0000313" key="2">
    <source>
        <dbReference type="Proteomes" id="UP000828390"/>
    </source>
</evidence>
<name>A0A9D4K4Z3_DREPO</name>
<comment type="caution">
    <text evidence="1">The sequence shown here is derived from an EMBL/GenBank/DDBJ whole genome shotgun (WGS) entry which is preliminary data.</text>
</comment>
<reference evidence="1" key="1">
    <citation type="journal article" date="2019" name="bioRxiv">
        <title>The Genome of the Zebra Mussel, Dreissena polymorpha: A Resource for Invasive Species Research.</title>
        <authorList>
            <person name="McCartney M.A."/>
            <person name="Auch B."/>
            <person name="Kono T."/>
            <person name="Mallez S."/>
            <person name="Zhang Y."/>
            <person name="Obille A."/>
            <person name="Becker A."/>
            <person name="Abrahante J.E."/>
            <person name="Garbe J."/>
            <person name="Badalamenti J.P."/>
            <person name="Herman A."/>
            <person name="Mangelson H."/>
            <person name="Liachko I."/>
            <person name="Sullivan S."/>
            <person name="Sone E.D."/>
            <person name="Koren S."/>
            <person name="Silverstein K.A.T."/>
            <person name="Beckman K.B."/>
            <person name="Gohl D.M."/>
        </authorList>
    </citation>
    <scope>NUCLEOTIDE SEQUENCE</scope>
    <source>
        <strain evidence="1">Duluth1</strain>
        <tissue evidence="1">Whole animal</tissue>
    </source>
</reference>
<gene>
    <name evidence="1" type="ORF">DPMN_106439</name>
</gene>